<accession>A0A8S4QI67</accession>
<evidence type="ECO:0000256" key="1">
    <source>
        <dbReference type="SAM" id="Coils"/>
    </source>
</evidence>
<dbReference type="Proteomes" id="UP000838756">
    <property type="component" value="Unassembled WGS sequence"/>
</dbReference>
<feature type="non-terminal residue" evidence="2">
    <location>
        <position position="489"/>
    </location>
</feature>
<dbReference type="AlphaFoldDB" id="A0A8S4QI67"/>
<proteinExistence type="predicted"/>
<gene>
    <name evidence="2" type="primary">jg23709</name>
    <name evidence="2" type="ORF">PAEG_LOCUS2199</name>
</gene>
<keyword evidence="3" id="KW-1185">Reference proteome</keyword>
<feature type="coiled-coil region" evidence="1">
    <location>
        <begin position="366"/>
        <end position="393"/>
    </location>
</feature>
<organism evidence="2 3">
    <name type="scientific">Pararge aegeria aegeria</name>
    <dbReference type="NCBI Taxonomy" id="348720"/>
    <lineage>
        <taxon>Eukaryota</taxon>
        <taxon>Metazoa</taxon>
        <taxon>Ecdysozoa</taxon>
        <taxon>Arthropoda</taxon>
        <taxon>Hexapoda</taxon>
        <taxon>Insecta</taxon>
        <taxon>Pterygota</taxon>
        <taxon>Neoptera</taxon>
        <taxon>Endopterygota</taxon>
        <taxon>Lepidoptera</taxon>
        <taxon>Glossata</taxon>
        <taxon>Ditrysia</taxon>
        <taxon>Papilionoidea</taxon>
        <taxon>Nymphalidae</taxon>
        <taxon>Satyrinae</taxon>
        <taxon>Satyrini</taxon>
        <taxon>Parargina</taxon>
        <taxon>Pararge</taxon>
    </lineage>
</organism>
<protein>
    <submittedName>
        <fullName evidence="2">Jg23709 protein</fullName>
    </submittedName>
</protein>
<sequence>MNSENVEDLSIRGFEEEKLNIVLEQIEKAITTISNVISLETTNNLVIKKTLNQIVPTLGELKCCVASLNVNVNEKEDNISDMSSFAFTQAAANPLCELNLSISVLTQIICEKASDDCEHSLLKAELATPLVELRNALEILQHDVISQNEENVNDPKISSSVANAVQSIQSCIVVIQEQNLLENADEVSTLDDISAIKTTADMLFTDYLISPEIHEITAEINAENTLYASTECLKVLNDHIIMLQNDESMAVLHALSKREESACIKTIVARLETLHCAIEGILHPITYEESQKRSSIPNATQLLTIIQPIRELLQSLSVIDISNMSSESTSSIDQIKLLTQNVSKLEIYLRDSLDFINVSVETSDGILEISTKINTLKKLCEELKNNLDAAEKYGFVKCPELLLLDDSVNTILNTTSFPQEINITQVKLSLEGLQLSIAMAQDEIIGFSVDNPIKLHHETKILKSIDDIEKTIASLVQLRFIDIGEVSNP</sequence>
<evidence type="ECO:0000313" key="2">
    <source>
        <dbReference type="EMBL" id="CAH2210289.1"/>
    </source>
</evidence>
<comment type="caution">
    <text evidence="2">The sequence shown here is derived from an EMBL/GenBank/DDBJ whole genome shotgun (WGS) entry which is preliminary data.</text>
</comment>
<dbReference type="EMBL" id="CAKXAJ010007117">
    <property type="protein sequence ID" value="CAH2210289.1"/>
    <property type="molecule type" value="Genomic_DNA"/>
</dbReference>
<feature type="non-terminal residue" evidence="2">
    <location>
        <position position="1"/>
    </location>
</feature>
<name>A0A8S4QI67_9NEOP</name>
<reference evidence="2" key="1">
    <citation type="submission" date="2022-03" db="EMBL/GenBank/DDBJ databases">
        <authorList>
            <person name="Lindestad O."/>
        </authorList>
    </citation>
    <scope>NUCLEOTIDE SEQUENCE</scope>
</reference>
<keyword evidence="1" id="KW-0175">Coiled coil</keyword>
<evidence type="ECO:0000313" key="3">
    <source>
        <dbReference type="Proteomes" id="UP000838756"/>
    </source>
</evidence>